<evidence type="ECO:0000313" key="3">
    <source>
        <dbReference type="Proteomes" id="UP000095192"/>
    </source>
</evidence>
<feature type="compositionally biased region" description="Polar residues" evidence="1">
    <location>
        <begin position="89"/>
        <end position="98"/>
    </location>
</feature>
<sequence>MQEGPWGGKGEECEAQRKKMQLHGCCREASHVFDEEVLALGIAANLHHFHLQWLPSIHRAAPNKAEMHPQAPASPSECAEQLQEKLRQQQHVSQFPKA</sequence>
<dbReference type="InParanoid" id="A0A1D3CT14"/>
<feature type="region of interest" description="Disordered" evidence="1">
    <location>
        <begin position="62"/>
        <end position="98"/>
    </location>
</feature>
<dbReference type="Proteomes" id="UP000095192">
    <property type="component" value="Unassembled WGS sequence"/>
</dbReference>
<gene>
    <name evidence="2" type="ORF">cyc_07610</name>
</gene>
<reference evidence="2 3" key="1">
    <citation type="journal article" date="2016" name="BMC Genomics">
        <title>Comparative genomics reveals Cyclospora cayetanensis possesses coccidia-like metabolism and invasion components but unique surface antigens.</title>
        <authorList>
            <person name="Liu S."/>
            <person name="Wang L."/>
            <person name="Zheng H."/>
            <person name="Xu Z."/>
            <person name="Roellig D.M."/>
            <person name="Li N."/>
            <person name="Frace M.A."/>
            <person name="Tang K."/>
            <person name="Arrowood M.J."/>
            <person name="Moss D.M."/>
            <person name="Zhang L."/>
            <person name="Feng Y."/>
            <person name="Xiao L."/>
        </authorList>
    </citation>
    <scope>NUCLEOTIDE SEQUENCE [LARGE SCALE GENOMIC DNA]</scope>
    <source>
        <strain evidence="2 3">CHN_HEN01</strain>
    </source>
</reference>
<dbReference type="AlphaFoldDB" id="A0A1D3CT14"/>
<dbReference type="VEuPathDB" id="ToxoDB:cyc_07610"/>
<evidence type="ECO:0000313" key="2">
    <source>
        <dbReference type="EMBL" id="OEH74339.1"/>
    </source>
</evidence>
<accession>A0A1D3CT14</accession>
<comment type="caution">
    <text evidence="2">The sequence shown here is derived from an EMBL/GenBank/DDBJ whole genome shotgun (WGS) entry which is preliminary data.</text>
</comment>
<keyword evidence="3" id="KW-1185">Reference proteome</keyword>
<name>A0A1D3CT14_9EIME</name>
<proteinExistence type="predicted"/>
<organism evidence="2 3">
    <name type="scientific">Cyclospora cayetanensis</name>
    <dbReference type="NCBI Taxonomy" id="88456"/>
    <lineage>
        <taxon>Eukaryota</taxon>
        <taxon>Sar</taxon>
        <taxon>Alveolata</taxon>
        <taxon>Apicomplexa</taxon>
        <taxon>Conoidasida</taxon>
        <taxon>Coccidia</taxon>
        <taxon>Eucoccidiorida</taxon>
        <taxon>Eimeriorina</taxon>
        <taxon>Eimeriidae</taxon>
        <taxon>Cyclospora</taxon>
    </lineage>
</organism>
<evidence type="ECO:0000256" key="1">
    <source>
        <dbReference type="SAM" id="MobiDB-lite"/>
    </source>
</evidence>
<dbReference type="EMBL" id="JROU02002062">
    <property type="protein sequence ID" value="OEH74339.1"/>
    <property type="molecule type" value="Genomic_DNA"/>
</dbReference>
<protein>
    <submittedName>
        <fullName evidence="2">Uncharacterized protein</fullName>
    </submittedName>
</protein>